<evidence type="ECO:0000313" key="1">
    <source>
        <dbReference type="EMBL" id="GIY41977.1"/>
    </source>
</evidence>
<reference evidence="1 2" key="1">
    <citation type="submission" date="2021-06" db="EMBL/GenBank/DDBJ databases">
        <title>Caerostris darwini draft genome.</title>
        <authorList>
            <person name="Kono N."/>
            <person name="Arakawa K."/>
        </authorList>
    </citation>
    <scope>NUCLEOTIDE SEQUENCE [LARGE SCALE GENOMIC DNA]</scope>
</reference>
<evidence type="ECO:0000313" key="2">
    <source>
        <dbReference type="Proteomes" id="UP001054837"/>
    </source>
</evidence>
<dbReference type="EMBL" id="BPLQ01009134">
    <property type="protein sequence ID" value="GIY41977.1"/>
    <property type="molecule type" value="Genomic_DNA"/>
</dbReference>
<name>A0AAV4T957_9ARAC</name>
<gene>
    <name evidence="1" type="ORF">CDAR_372551</name>
</gene>
<dbReference type="Proteomes" id="UP001054837">
    <property type="component" value="Unassembled WGS sequence"/>
</dbReference>
<accession>A0AAV4T957</accession>
<comment type="caution">
    <text evidence="1">The sequence shown here is derived from an EMBL/GenBank/DDBJ whole genome shotgun (WGS) entry which is preliminary data.</text>
</comment>
<sequence length="152" mass="17369">MNYLERVPNMNLFANALMQSAFDSFPMVFKGRENSAVAVKHAPADLKRKWLHKCLCKGLTFSSEAVWLCVWCHDVMYGFMMLSTLNNSVLKNKAESNGGIEGGVKRLLNARFSNTSKTSRREERCVYLRTNKDFPNKELDHWGKSGKKSPMK</sequence>
<keyword evidence="2" id="KW-1185">Reference proteome</keyword>
<protein>
    <submittedName>
        <fullName evidence="1">Uncharacterized protein</fullName>
    </submittedName>
</protein>
<dbReference type="AlphaFoldDB" id="A0AAV4T957"/>
<organism evidence="1 2">
    <name type="scientific">Caerostris darwini</name>
    <dbReference type="NCBI Taxonomy" id="1538125"/>
    <lineage>
        <taxon>Eukaryota</taxon>
        <taxon>Metazoa</taxon>
        <taxon>Ecdysozoa</taxon>
        <taxon>Arthropoda</taxon>
        <taxon>Chelicerata</taxon>
        <taxon>Arachnida</taxon>
        <taxon>Araneae</taxon>
        <taxon>Araneomorphae</taxon>
        <taxon>Entelegynae</taxon>
        <taxon>Araneoidea</taxon>
        <taxon>Araneidae</taxon>
        <taxon>Caerostris</taxon>
    </lineage>
</organism>
<proteinExistence type="predicted"/>